<evidence type="ECO:0000313" key="2">
    <source>
        <dbReference type="EMBL" id="ADY73618.1"/>
    </source>
</evidence>
<keyword evidence="1" id="KW-0732">Signal</keyword>
<dbReference type="RefSeq" id="WP_013638570.1">
    <property type="nucleotide sequence ID" value="NC_015185.1"/>
</dbReference>
<gene>
    <name evidence="2" type="ordered locus">Dester_0979</name>
</gene>
<dbReference type="eggNOG" id="COG3203">
    <property type="taxonomic scope" value="Bacteria"/>
</dbReference>
<dbReference type="AlphaFoldDB" id="F0S446"/>
<protein>
    <recommendedName>
        <fullName evidence="4">Phosphate-selective porin O and P</fullName>
    </recommendedName>
</protein>
<feature type="signal peptide" evidence="1">
    <location>
        <begin position="1"/>
        <end position="22"/>
    </location>
</feature>
<sequence length="385" mass="43538">MKKTLALASALLMMGMGTSSMAKDATVLIGGVPVKQLYVDEEGRLYLTPGEGRKPVKIEVPAAKGTPLVSKDKKIKIEGKAYIHYDVDLKNGNHNNAFKITRNYFEVRGYFNDKDYFRTTLDVKQEKDSGGNMDGSYVARLKYAYVYFADVLPYTGVELGLAHRPWIDWEEHHGWLHRDVEETLIENHSGAGLINSADLGANFKGKYGIASWEFGIFNGEGYHGAEDSDHFGKSLEGRLSLNLFEGFTLSGHTVHSFDHKDKDMDRHIYQIHAVYNNPYFLVAAQYIWDKDDYYNSNDVTQKGYSVNGDLKLKPFTGYPLGIFARYDHWDTNTDADNSVRKHFVYGAFYKLNKHVKLTLAHDRVLAEDNAGSDSNTLMAVAQVKW</sequence>
<feature type="chain" id="PRO_5003258127" description="Phosphate-selective porin O and P" evidence="1">
    <location>
        <begin position="23"/>
        <end position="385"/>
    </location>
</feature>
<proteinExistence type="predicted"/>
<dbReference type="SUPFAM" id="SSF56935">
    <property type="entry name" value="Porins"/>
    <property type="match status" value="1"/>
</dbReference>
<dbReference type="EMBL" id="CP002543">
    <property type="protein sequence ID" value="ADY73618.1"/>
    <property type="molecule type" value="Genomic_DNA"/>
</dbReference>
<evidence type="ECO:0000313" key="3">
    <source>
        <dbReference type="Proteomes" id="UP000007102"/>
    </source>
</evidence>
<evidence type="ECO:0008006" key="4">
    <source>
        <dbReference type="Google" id="ProtNLM"/>
    </source>
</evidence>
<reference evidence="3" key="2">
    <citation type="submission" date="2011-02" db="EMBL/GenBank/DDBJ databases">
        <title>The complete genome of Desulfurobacterium thermolithotrophum DSM 11699.</title>
        <authorList>
            <consortium name="US DOE Joint Genome Institute (JGI-PGF)"/>
            <person name="Lucas S."/>
            <person name="Copeland A."/>
            <person name="Lapidus A."/>
            <person name="Bruce D."/>
            <person name="Goodwin L."/>
            <person name="Pitluck S."/>
            <person name="Kyrpides N."/>
            <person name="Mavromatis K."/>
            <person name="Pagani I."/>
            <person name="Ivanova N."/>
            <person name="Mikhailova N."/>
            <person name="Daligault H."/>
            <person name="Detter J.C."/>
            <person name="Tapia R."/>
            <person name="Han C."/>
            <person name="Land M."/>
            <person name="Hauser L."/>
            <person name="Markowitz V."/>
            <person name="Cheng J.-F."/>
            <person name="Hugenholtz P."/>
            <person name="Woyke T."/>
            <person name="Wu D."/>
            <person name="Spring S."/>
            <person name="Brambilla E."/>
            <person name="Klenk H.-P."/>
            <person name="Eisen J.A."/>
        </authorList>
    </citation>
    <scope>NUCLEOTIDE SEQUENCE [LARGE SCALE GENOMIC DNA]</scope>
    <source>
        <strain evidence="3">DSM 11699 / BSA</strain>
    </source>
</reference>
<dbReference type="Proteomes" id="UP000007102">
    <property type="component" value="Chromosome"/>
</dbReference>
<name>F0S446_DESTD</name>
<dbReference type="HOGENOM" id="CLU_050850_0_0_0"/>
<reference evidence="2 3" key="1">
    <citation type="journal article" date="2011" name="Stand. Genomic Sci.">
        <title>Complete genome sequence of the thermophilic sulfur-reducer Desulfurobacterium thermolithotrophum type strain (BSA(T)) from a deep-sea hydrothermal vent.</title>
        <authorList>
            <person name="Goker M."/>
            <person name="Daligault H."/>
            <person name="Mwirichia R."/>
            <person name="Lapidus A."/>
            <person name="Lucas S."/>
            <person name="Deshpande S."/>
            <person name="Pagani I."/>
            <person name="Tapia R."/>
            <person name="Cheng J.F."/>
            <person name="Goodwin L."/>
            <person name="Pitluck S."/>
            <person name="Liolios K."/>
            <person name="Ivanova N."/>
            <person name="Mavromatis K."/>
            <person name="Mikhailova N."/>
            <person name="Pati A."/>
            <person name="Chen A."/>
            <person name="Palaniappan K."/>
            <person name="Han C."/>
            <person name="Land M."/>
            <person name="Hauser L."/>
            <person name="Pan C."/>
            <person name="Brambilla E.M."/>
            <person name="Rohde M."/>
            <person name="Spring S."/>
            <person name="Sikorski J."/>
            <person name="Wirth R."/>
            <person name="Detter J.C."/>
            <person name="Woyke T."/>
            <person name="Bristow J."/>
            <person name="Eisen J.A."/>
            <person name="Markowitz V."/>
            <person name="Hugenholtz P."/>
            <person name="Kyrpides N.C."/>
            <person name="Klenk H.P."/>
        </authorList>
    </citation>
    <scope>NUCLEOTIDE SEQUENCE [LARGE SCALE GENOMIC DNA]</scope>
    <source>
        <strain evidence="3">DSM 11699 / BSA</strain>
    </source>
</reference>
<organism evidence="2 3">
    <name type="scientific">Desulfurobacterium thermolithotrophum (strain DSM 11699 / BSA)</name>
    <dbReference type="NCBI Taxonomy" id="868864"/>
    <lineage>
        <taxon>Bacteria</taxon>
        <taxon>Pseudomonadati</taxon>
        <taxon>Aquificota</taxon>
        <taxon>Aquificia</taxon>
        <taxon>Desulfurobacteriales</taxon>
        <taxon>Desulfurobacteriaceae</taxon>
        <taxon>Desulfurobacterium</taxon>
    </lineage>
</organism>
<keyword evidence="3" id="KW-1185">Reference proteome</keyword>
<dbReference type="Gene3D" id="2.40.160.10">
    <property type="entry name" value="Porin"/>
    <property type="match status" value="1"/>
</dbReference>
<dbReference type="InParanoid" id="F0S446"/>
<dbReference type="STRING" id="868864.Dester_0979"/>
<dbReference type="KEGG" id="dte:Dester_0979"/>
<accession>F0S446</accession>
<evidence type="ECO:0000256" key="1">
    <source>
        <dbReference type="SAM" id="SignalP"/>
    </source>
</evidence>
<dbReference type="InterPro" id="IPR023614">
    <property type="entry name" value="Porin_dom_sf"/>
</dbReference>